<name>A0ABX0XB95_9BACT</name>
<dbReference type="InterPro" id="IPR036386">
    <property type="entry name" value="HscB_C_sf"/>
</dbReference>
<evidence type="ECO:0000256" key="1">
    <source>
        <dbReference type="ARBA" id="ARBA00010476"/>
    </source>
</evidence>
<dbReference type="SUPFAM" id="SSF47144">
    <property type="entry name" value="HSC20 (HSCB), C-terminal oligomerisation domain"/>
    <property type="match status" value="1"/>
</dbReference>
<sequence length="169" mass="19483">MANYFEFFGLPLSPNVDQGALKQTFYGNSKKFHPDFHTLSDQSVQDDVLEKSTLNNQGYKTLKDEDLRLKHFLDVHGALGPEGTNTVPQDFLMEIMDVNEALMELEFEADPLVRQKVTGLVDTLEHSLKAEVTDLLDGYDPDTSTPEQVDRLKNYYLKRRYLLRLRKKI</sequence>
<protein>
    <submittedName>
        <fullName evidence="5">Molecular chaperone HscB</fullName>
    </submittedName>
</protein>
<feature type="domain" description="J" evidence="4">
    <location>
        <begin position="3"/>
        <end position="77"/>
    </location>
</feature>
<comment type="similarity">
    <text evidence="1">Belongs to the HscB family.</text>
</comment>
<evidence type="ECO:0000313" key="6">
    <source>
        <dbReference type="Proteomes" id="UP000770785"/>
    </source>
</evidence>
<proteinExistence type="inferred from homology"/>
<evidence type="ECO:0000259" key="4">
    <source>
        <dbReference type="PROSITE" id="PS50076"/>
    </source>
</evidence>
<evidence type="ECO:0000313" key="5">
    <source>
        <dbReference type="EMBL" id="NJC26203.1"/>
    </source>
</evidence>
<dbReference type="PANTHER" id="PTHR14021">
    <property type="entry name" value="IRON-SULFUR CLUSTER CO-CHAPERONE PROTEIN HSCB"/>
    <property type="match status" value="1"/>
</dbReference>
<dbReference type="Proteomes" id="UP000770785">
    <property type="component" value="Unassembled WGS sequence"/>
</dbReference>
<dbReference type="InterPro" id="IPR004640">
    <property type="entry name" value="HscB"/>
</dbReference>
<dbReference type="InterPro" id="IPR009073">
    <property type="entry name" value="HscB_oligo_C"/>
</dbReference>
<comment type="caution">
    <text evidence="5">The sequence shown here is derived from an EMBL/GenBank/DDBJ whole genome shotgun (WGS) entry which is preliminary data.</text>
</comment>
<accession>A0ABX0XB95</accession>
<dbReference type="InterPro" id="IPR001623">
    <property type="entry name" value="DnaJ_domain"/>
</dbReference>
<dbReference type="SUPFAM" id="SSF46565">
    <property type="entry name" value="Chaperone J-domain"/>
    <property type="match status" value="1"/>
</dbReference>
<keyword evidence="6" id="KW-1185">Reference proteome</keyword>
<dbReference type="EMBL" id="JAATJH010000002">
    <property type="protein sequence ID" value="NJC26203.1"/>
    <property type="molecule type" value="Genomic_DNA"/>
</dbReference>
<keyword evidence="2" id="KW-0143">Chaperone</keyword>
<gene>
    <name evidence="5" type="ORF">GGR27_001702</name>
</gene>
<organism evidence="5 6">
    <name type="scientific">Neolewinella antarctica</name>
    <dbReference type="NCBI Taxonomy" id="442734"/>
    <lineage>
        <taxon>Bacteria</taxon>
        <taxon>Pseudomonadati</taxon>
        <taxon>Bacteroidota</taxon>
        <taxon>Saprospiria</taxon>
        <taxon>Saprospirales</taxon>
        <taxon>Lewinellaceae</taxon>
        <taxon>Neolewinella</taxon>
    </lineage>
</organism>
<dbReference type="Gene3D" id="1.10.287.110">
    <property type="entry name" value="DnaJ domain"/>
    <property type="match status" value="1"/>
</dbReference>
<evidence type="ECO:0000256" key="2">
    <source>
        <dbReference type="ARBA" id="ARBA00023186"/>
    </source>
</evidence>
<dbReference type="RefSeq" id="WP_168036959.1">
    <property type="nucleotide sequence ID" value="NZ_JAATJH010000002.1"/>
</dbReference>
<dbReference type="PANTHER" id="PTHR14021:SF15">
    <property type="entry name" value="IRON-SULFUR CLUSTER CO-CHAPERONE PROTEIN HSCB"/>
    <property type="match status" value="1"/>
</dbReference>
<dbReference type="PROSITE" id="PS50076">
    <property type="entry name" value="DNAJ_2"/>
    <property type="match status" value="1"/>
</dbReference>
<dbReference type="InterPro" id="IPR036869">
    <property type="entry name" value="J_dom_sf"/>
</dbReference>
<evidence type="ECO:0000256" key="3">
    <source>
        <dbReference type="ARBA" id="ARBA00025596"/>
    </source>
</evidence>
<dbReference type="Pfam" id="PF07743">
    <property type="entry name" value="HSCB_C"/>
    <property type="match status" value="1"/>
</dbReference>
<reference evidence="5 6" key="1">
    <citation type="submission" date="2020-03" db="EMBL/GenBank/DDBJ databases">
        <title>Genomic Encyclopedia of Type Strains, Phase IV (KMG-IV): sequencing the most valuable type-strain genomes for metagenomic binning, comparative biology and taxonomic classification.</title>
        <authorList>
            <person name="Goeker M."/>
        </authorList>
    </citation>
    <scope>NUCLEOTIDE SEQUENCE [LARGE SCALE GENOMIC DNA]</scope>
    <source>
        <strain evidence="5 6">DSM 105096</strain>
    </source>
</reference>
<comment type="function">
    <text evidence="3">Co-chaperone involved in the maturation of iron-sulfur cluster-containing proteins. Seems to help targeting proteins to be folded toward HscA.</text>
</comment>
<dbReference type="Gene3D" id="1.20.1280.20">
    <property type="entry name" value="HscB, C-terminal domain"/>
    <property type="match status" value="1"/>
</dbReference>